<comment type="caution">
    <text evidence="1">The sequence shown here is derived from an EMBL/GenBank/DDBJ whole genome shotgun (WGS) entry which is preliminary data.</text>
</comment>
<dbReference type="AlphaFoldDB" id="A0A5J4TMZ2"/>
<organism evidence="1 2">
    <name type="scientific">Streblomastix strix</name>
    <dbReference type="NCBI Taxonomy" id="222440"/>
    <lineage>
        <taxon>Eukaryota</taxon>
        <taxon>Metamonada</taxon>
        <taxon>Preaxostyla</taxon>
        <taxon>Oxymonadida</taxon>
        <taxon>Streblomastigidae</taxon>
        <taxon>Streblomastix</taxon>
    </lineage>
</organism>
<protein>
    <submittedName>
        <fullName evidence="1">Uncharacterized protein</fullName>
    </submittedName>
</protein>
<dbReference type="EMBL" id="SNRW01029336">
    <property type="protein sequence ID" value="KAA6358805.1"/>
    <property type="molecule type" value="Genomic_DNA"/>
</dbReference>
<reference evidence="1 2" key="1">
    <citation type="submission" date="2019-03" db="EMBL/GenBank/DDBJ databases">
        <title>Single cell metagenomics reveals metabolic interactions within the superorganism composed of flagellate Streblomastix strix and complex community of Bacteroidetes bacteria on its surface.</title>
        <authorList>
            <person name="Treitli S.C."/>
            <person name="Kolisko M."/>
            <person name="Husnik F."/>
            <person name="Keeling P."/>
            <person name="Hampl V."/>
        </authorList>
    </citation>
    <scope>NUCLEOTIDE SEQUENCE [LARGE SCALE GENOMIC DNA]</scope>
    <source>
        <strain evidence="1">ST1C</strain>
    </source>
</reference>
<name>A0A5J4TMZ2_9EUKA</name>
<evidence type="ECO:0000313" key="2">
    <source>
        <dbReference type="Proteomes" id="UP000324800"/>
    </source>
</evidence>
<dbReference type="Proteomes" id="UP000324800">
    <property type="component" value="Unassembled WGS sequence"/>
</dbReference>
<proteinExistence type="predicted"/>
<gene>
    <name evidence="1" type="ORF">EZS28_045667</name>
</gene>
<evidence type="ECO:0000313" key="1">
    <source>
        <dbReference type="EMBL" id="KAA6358805.1"/>
    </source>
</evidence>
<sequence>MSVFPNKLQHRVLWEKRG</sequence>
<feature type="non-terminal residue" evidence="1">
    <location>
        <position position="18"/>
    </location>
</feature>
<accession>A0A5J4TMZ2</accession>